<protein>
    <submittedName>
        <fullName evidence="7">Uncharacterized protein</fullName>
    </submittedName>
</protein>
<evidence type="ECO:0000256" key="6">
    <source>
        <dbReference type="SAM" id="Phobius"/>
    </source>
</evidence>
<feature type="transmembrane region" description="Helical" evidence="6">
    <location>
        <begin position="6"/>
        <end position="34"/>
    </location>
</feature>
<evidence type="ECO:0000256" key="2">
    <source>
        <dbReference type="ARBA" id="ARBA00022692"/>
    </source>
</evidence>
<keyword evidence="5 6" id="KW-0472">Membrane</keyword>
<evidence type="ECO:0000256" key="1">
    <source>
        <dbReference type="ARBA" id="ARBA00004141"/>
    </source>
</evidence>
<evidence type="ECO:0000256" key="5">
    <source>
        <dbReference type="ARBA" id="ARBA00023136"/>
    </source>
</evidence>
<comment type="subcellular location">
    <subcellularLocation>
        <location evidence="1">Membrane</location>
        <topology evidence="1">Multi-pass membrane protein</topology>
    </subcellularLocation>
</comment>
<sequence>MTIGLMPVAGIILSCMSYVGSSILANFMSLGIVLNVGIKKRDCYTTNFLVV</sequence>
<accession>U5MUN2</accession>
<keyword evidence="8" id="KW-1185">Reference proteome</keyword>
<dbReference type="Pfam" id="PF01098">
    <property type="entry name" value="FTSW_RODA_SPOVE"/>
    <property type="match status" value="1"/>
</dbReference>
<dbReference type="GO" id="GO:0016020">
    <property type="term" value="C:membrane"/>
    <property type="evidence" value="ECO:0007669"/>
    <property type="project" value="UniProtKB-SubCell"/>
</dbReference>
<dbReference type="Proteomes" id="UP000017118">
    <property type="component" value="Chromosome"/>
</dbReference>
<dbReference type="EMBL" id="CP006721">
    <property type="protein sequence ID" value="AGX44305.1"/>
    <property type="molecule type" value="Genomic_DNA"/>
</dbReference>
<dbReference type="InterPro" id="IPR001182">
    <property type="entry name" value="FtsW/RodA"/>
</dbReference>
<gene>
    <name evidence="7" type="ORF">CLSA_c33420</name>
</gene>
<evidence type="ECO:0000256" key="4">
    <source>
        <dbReference type="ARBA" id="ARBA00022989"/>
    </source>
</evidence>
<evidence type="ECO:0000256" key="3">
    <source>
        <dbReference type="ARBA" id="ARBA00022960"/>
    </source>
</evidence>
<dbReference type="HOGENOM" id="CLU_3097458_0_0_9"/>
<dbReference type="PATRIC" id="fig|1345695.3.peg.3324"/>
<evidence type="ECO:0000313" key="7">
    <source>
        <dbReference type="EMBL" id="AGX44305.1"/>
    </source>
</evidence>
<reference evidence="7 8" key="1">
    <citation type="journal article" date="2013" name="Genome Announc.">
        <title>Complete Genome Sequence of the Solvent Producer Clostridium saccharobutylicum NCP262 (DSM 13864).</title>
        <authorList>
            <person name="Poehlein A."/>
            <person name="Hartwich K."/>
            <person name="Krabben P."/>
            <person name="Ehrenreich A."/>
            <person name="Liebl W."/>
            <person name="Durre P."/>
            <person name="Gottschalk G."/>
            <person name="Daniel R."/>
        </authorList>
    </citation>
    <scope>NUCLEOTIDE SEQUENCE [LARGE SCALE GENOMIC DNA]</scope>
    <source>
        <strain evidence="7">DSM 13864</strain>
    </source>
</reference>
<evidence type="ECO:0000313" key="8">
    <source>
        <dbReference type="Proteomes" id="UP000017118"/>
    </source>
</evidence>
<keyword evidence="4 6" id="KW-1133">Transmembrane helix</keyword>
<dbReference type="AlphaFoldDB" id="U5MUN2"/>
<proteinExistence type="predicted"/>
<keyword evidence="3" id="KW-0133">Cell shape</keyword>
<name>U5MUN2_CLOSA</name>
<dbReference type="KEGG" id="csb:CLSA_c33420"/>
<organism evidence="7 8">
    <name type="scientific">Clostridium saccharobutylicum DSM 13864</name>
    <dbReference type="NCBI Taxonomy" id="1345695"/>
    <lineage>
        <taxon>Bacteria</taxon>
        <taxon>Bacillati</taxon>
        <taxon>Bacillota</taxon>
        <taxon>Clostridia</taxon>
        <taxon>Eubacteriales</taxon>
        <taxon>Clostridiaceae</taxon>
        <taxon>Clostridium</taxon>
    </lineage>
</organism>
<dbReference type="GO" id="GO:0051301">
    <property type="term" value="P:cell division"/>
    <property type="evidence" value="ECO:0007669"/>
    <property type="project" value="InterPro"/>
</dbReference>
<keyword evidence="2 6" id="KW-0812">Transmembrane</keyword>
<dbReference type="GO" id="GO:0008360">
    <property type="term" value="P:regulation of cell shape"/>
    <property type="evidence" value="ECO:0007669"/>
    <property type="project" value="UniProtKB-KW"/>
</dbReference>